<dbReference type="InterPro" id="IPR001073">
    <property type="entry name" value="C1q_dom"/>
</dbReference>
<accession>E9GDZ1</accession>
<organism evidence="5 6">
    <name type="scientific">Daphnia pulex</name>
    <name type="common">Water flea</name>
    <dbReference type="NCBI Taxonomy" id="6669"/>
    <lineage>
        <taxon>Eukaryota</taxon>
        <taxon>Metazoa</taxon>
        <taxon>Ecdysozoa</taxon>
        <taxon>Arthropoda</taxon>
        <taxon>Crustacea</taxon>
        <taxon>Branchiopoda</taxon>
        <taxon>Diplostraca</taxon>
        <taxon>Cladocera</taxon>
        <taxon>Anomopoda</taxon>
        <taxon>Daphniidae</taxon>
        <taxon>Daphnia</taxon>
    </lineage>
</organism>
<dbReference type="KEGG" id="dpx:DAPPUDRAFT_101617"/>
<name>E9GDZ1_DAPPU</name>
<evidence type="ECO:0000259" key="4">
    <source>
        <dbReference type="PROSITE" id="PS50871"/>
    </source>
</evidence>
<dbReference type="PANTHER" id="PTHR22923">
    <property type="entry name" value="CEREBELLIN-RELATED"/>
    <property type="match status" value="1"/>
</dbReference>
<keyword evidence="3" id="KW-0732">Signal</keyword>
<keyword evidence="2" id="KW-0964">Secreted</keyword>
<protein>
    <recommendedName>
        <fullName evidence="4">C1q domain-containing protein</fullName>
    </recommendedName>
</protein>
<dbReference type="Gene3D" id="2.60.120.40">
    <property type="match status" value="1"/>
</dbReference>
<dbReference type="EMBL" id="GL732540">
    <property type="protein sequence ID" value="EFX82173.1"/>
    <property type="molecule type" value="Genomic_DNA"/>
</dbReference>
<reference evidence="5 6" key="1">
    <citation type="journal article" date="2011" name="Science">
        <title>The ecoresponsive genome of Daphnia pulex.</title>
        <authorList>
            <person name="Colbourne J.K."/>
            <person name="Pfrender M.E."/>
            <person name="Gilbert D."/>
            <person name="Thomas W.K."/>
            <person name="Tucker A."/>
            <person name="Oakley T.H."/>
            <person name="Tokishita S."/>
            <person name="Aerts A."/>
            <person name="Arnold G.J."/>
            <person name="Basu M.K."/>
            <person name="Bauer D.J."/>
            <person name="Caceres C.E."/>
            <person name="Carmel L."/>
            <person name="Casola C."/>
            <person name="Choi J.H."/>
            <person name="Detter J.C."/>
            <person name="Dong Q."/>
            <person name="Dusheyko S."/>
            <person name="Eads B.D."/>
            <person name="Frohlich T."/>
            <person name="Geiler-Samerotte K.A."/>
            <person name="Gerlach D."/>
            <person name="Hatcher P."/>
            <person name="Jogdeo S."/>
            <person name="Krijgsveld J."/>
            <person name="Kriventseva E.V."/>
            <person name="Kultz D."/>
            <person name="Laforsch C."/>
            <person name="Lindquist E."/>
            <person name="Lopez J."/>
            <person name="Manak J.R."/>
            <person name="Muller J."/>
            <person name="Pangilinan J."/>
            <person name="Patwardhan R.P."/>
            <person name="Pitluck S."/>
            <person name="Pritham E.J."/>
            <person name="Rechtsteiner A."/>
            <person name="Rho M."/>
            <person name="Rogozin I.B."/>
            <person name="Sakarya O."/>
            <person name="Salamov A."/>
            <person name="Schaack S."/>
            <person name="Shapiro H."/>
            <person name="Shiga Y."/>
            <person name="Skalitzky C."/>
            <person name="Smith Z."/>
            <person name="Souvorov A."/>
            <person name="Sung W."/>
            <person name="Tang Z."/>
            <person name="Tsuchiya D."/>
            <person name="Tu H."/>
            <person name="Vos H."/>
            <person name="Wang M."/>
            <person name="Wolf Y.I."/>
            <person name="Yamagata H."/>
            <person name="Yamada T."/>
            <person name="Ye Y."/>
            <person name="Shaw J.R."/>
            <person name="Andrews J."/>
            <person name="Crease T.J."/>
            <person name="Tang H."/>
            <person name="Lucas S.M."/>
            <person name="Robertson H.M."/>
            <person name="Bork P."/>
            <person name="Koonin E.V."/>
            <person name="Zdobnov E.M."/>
            <person name="Grigoriev I.V."/>
            <person name="Lynch M."/>
            <person name="Boore J.L."/>
        </authorList>
    </citation>
    <scope>NUCLEOTIDE SEQUENCE [LARGE SCALE GENOMIC DNA]</scope>
</reference>
<evidence type="ECO:0000313" key="6">
    <source>
        <dbReference type="Proteomes" id="UP000000305"/>
    </source>
</evidence>
<dbReference type="GO" id="GO:0003723">
    <property type="term" value="F:RNA binding"/>
    <property type="evidence" value="ECO:0000318"/>
    <property type="project" value="GO_Central"/>
</dbReference>
<dbReference type="Proteomes" id="UP000000305">
    <property type="component" value="Unassembled WGS sequence"/>
</dbReference>
<keyword evidence="6" id="KW-1185">Reference proteome</keyword>
<dbReference type="InterPro" id="IPR008983">
    <property type="entry name" value="Tumour_necrosis_fac-like_dom"/>
</dbReference>
<dbReference type="GO" id="GO:0005737">
    <property type="term" value="C:cytoplasm"/>
    <property type="evidence" value="ECO:0000318"/>
    <property type="project" value="GO_Central"/>
</dbReference>
<dbReference type="InParanoid" id="E9GDZ1"/>
<comment type="subcellular location">
    <subcellularLocation>
        <location evidence="1">Secreted</location>
    </subcellularLocation>
</comment>
<evidence type="ECO:0000313" key="5">
    <source>
        <dbReference type="EMBL" id="EFX82173.1"/>
    </source>
</evidence>
<dbReference type="PROSITE" id="PS50871">
    <property type="entry name" value="C1Q"/>
    <property type="match status" value="1"/>
</dbReference>
<dbReference type="HOGENOM" id="CLU_804775_0_0_1"/>
<evidence type="ECO:0000256" key="2">
    <source>
        <dbReference type="ARBA" id="ARBA00022525"/>
    </source>
</evidence>
<dbReference type="GO" id="GO:0005576">
    <property type="term" value="C:extracellular region"/>
    <property type="evidence" value="ECO:0007669"/>
    <property type="project" value="UniProtKB-SubCell"/>
</dbReference>
<feature type="domain" description="C1q" evidence="4">
    <location>
        <begin position="206"/>
        <end position="344"/>
    </location>
</feature>
<dbReference type="InterPro" id="IPR050822">
    <property type="entry name" value="Cerebellin_Synaptic_Org"/>
</dbReference>
<dbReference type="eggNOG" id="ENOG502QSK2">
    <property type="taxonomic scope" value="Eukaryota"/>
</dbReference>
<dbReference type="SUPFAM" id="SSF49842">
    <property type="entry name" value="TNF-like"/>
    <property type="match status" value="1"/>
</dbReference>
<sequence>MTDDKEIKWHLAADDFLSITHADDRVTKRKIIANDDKADKTAVQTALDDKADKTAVQTALDDKADKTALDLKADITALDLKADKTALETINTALNTITTPSSLGTIPTSCGDLKTIGFVKSGIFSIMDNKQVKNVYCDFTKTTNAAITTPSSLGTIPTSCGDLKTIGFVKSGIFSIMDNKQVKNVYCDFTKTTNAELQKMIGTVDVKSTAVYFFAQMTRIYSTALTTISFDSIKLNVGTALNTATGIFVAPTTGKYYFAFSGISDSGVKARVLMQTAKTGTTDWILVGEGYGDTTFKTFSIHATLELVKGDQVRLYLLEGRIHEAVSHNYFNYVGWLVEENELTV</sequence>
<dbReference type="SMART" id="SM00110">
    <property type="entry name" value="C1Q"/>
    <property type="match status" value="1"/>
</dbReference>
<dbReference type="AlphaFoldDB" id="E9GDZ1"/>
<proteinExistence type="predicted"/>
<gene>
    <name evidence="5" type="ORF">DAPPUDRAFT_101617</name>
</gene>
<evidence type="ECO:0000256" key="3">
    <source>
        <dbReference type="ARBA" id="ARBA00022729"/>
    </source>
</evidence>
<dbReference type="Pfam" id="PF00386">
    <property type="entry name" value="C1q"/>
    <property type="match status" value="1"/>
</dbReference>
<evidence type="ECO:0000256" key="1">
    <source>
        <dbReference type="ARBA" id="ARBA00004613"/>
    </source>
</evidence>
<dbReference type="OrthoDB" id="6154955at2759"/>
<dbReference type="PANTHER" id="PTHR22923:SF62">
    <property type="entry name" value="CVP18"/>
    <property type="match status" value="1"/>
</dbReference>